<sequence>MNMYVVLEETSDGAWRFVGEVARRPGLPARRGRAQAVHDLLGAAPAEGRRYAVIPRSEWRVGLDW</sequence>
<protein>
    <submittedName>
        <fullName evidence="1">Uncharacterized protein</fullName>
    </submittedName>
</protein>
<evidence type="ECO:0000313" key="2">
    <source>
        <dbReference type="Proteomes" id="UP001519654"/>
    </source>
</evidence>
<accession>A0ABS5YS38</accession>
<comment type="caution">
    <text evidence="1">The sequence shown here is derived from an EMBL/GenBank/DDBJ whole genome shotgun (WGS) entry which is preliminary data.</text>
</comment>
<name>A0ABS5YS38_9ACTN</name>
<proteinExistence type="predicted"/>
<dbReference type="EMBL" id="JAHKKG010000004">
    <property type="protein sequence ID" value="MBU2664845.1"/>
    <property type="molecule type" value="Genomic_DNA"/>
</dbReference>
<keyword evidence="2" id="KW-1185">Reference proteome</keyword>
<organism evidence="1 2">
    <name type="scientific">Paractinoplanes bogorensis</name>
    <dbReference type="NCBI Taxonomy" id="1610840"/>
    <lineage>
        <taxon>Bacteria</taxon>
        <taxon>Bacillati</taxon>
        <taxon>Actinomycetota</taxon>
        <taxon>Actinomycetes</taxon>
        <taxon>Micromonosporales</taxon>
        <taxon>Micromonosporaceae</taxon>
        <taxon>Paractinoplanes</taxon>
    </lineage>
</organism>
<evidence type="ECO:0000313" key="1">
    <source>
        <dbReference type="EMBL" id="MBU2664845.1"/>
    </source>
</evidence>
<dbReference type="RefSeq" id="WP_215787820.1">
    <property type="nucleotide sequence ID" value="NZ_JAHKKG010000004.1"/>
</dbReference>
<dbReference type="Proteomes" id="UP001519654">
    <property type="component" value="Unassembled WGS sequence"/>
</dbReference>
<gene>
    <name evidence="1" type="ORF">KOI35_15185</name>
</gene>
<reference evidence="1 2" key="1">
    <citation type="submission" date="2021-06" db="EMBL/GenBank/DDBJ databases">
        <title>Actinoplanes lichenicola sp. nov., and Actinoplanes ovalisporus sp. nov., isolated from lichen in Thailand.</title>
        <authorList>
            <person name="Saeng-In P."/>
            <person name="Kanchanasin P."/>
            <person name="Yuki M."/>
            <person name="Kudo T."/>
            <person name="Ohkuma M."/>
            <person name="Phongsopitanun W."/>
            <person name="Tanasupawat S."/>
        </authorList>
    </citation>
    <scope>NUCLEOTIDE SEQUENCE [LARGE SCALE GENOMIC DNA]</scope>
    <source>
        <strain evidence="1 2">NBRC 110975</strain>
    </source>
</reference>